<feature type="chain" id="PRO_5018048063" description="Beta-lactamase-inhibitor-like PepSY-like domain-containing protein" evidence="1">
    <location>
        <begin position="21"/>
        <end position="135"/>
    </location>
</feature>
<feature type="signal peptide" evidence="1">
    <location>
        <begin position="1"/>
        <end position="20"/>
    </location>
</feature>
<keyword evidence="1" id="KW-0732">Signal</keyword>
<accession>A0A3N0BV31</accession>
<dbReference type="OrthoDB" id="1121502at2"/>
<proteinExistence type="predicted"/>
<evidence type="ECO:0000313" key="2">
    <source>
        <dbReference type="EMBL" id="RNL53208.1"/>
    </source>
</evidence>
<organism evidence="2 3">
    <name type="scientific">Pedobacter jejuensis</name>
    <dbReference type="NCBI Taxonomy" id="1268550"/>
    <lineage>
        <taxon>Bacteria</taxon>
        <taxon>Pseudomonadati</taxon>
        <taxon>Bacteroidota</taxon>
        <taxon>Sphingobacteriia</taxon>
        <taxon>Sphingobacteriales</taxon>
        <taxon>Sphingobacteriaceae</taxon>
        <taxon>Pedobacter</taxon>
    </lineage>
</organism>
<dbReference type="RefSeq" id="WP_123205806.1">
    <property type="nucleotide sequence ID" value="NZ_RBEE01000018.1"/>
</dbReference>
<gene>
    <name evidence="2" type="ORF">D7004_10415</name>
</gene>
<evidence type="ECO:0000313" key="3">
    <source>
        <dbReference type="Proteomes" id="UP000274046"/>
    </source>
</evidence>
<protein>
    <recommendedName>
        <fullName evidence="4">Beta-lactamase-inhibitor-like PepSY-like domain-containing protein</fullName>
    </recommendedName>
</protein>
<sequence length="135" mass="14615">MKKLLGISLMLFGTVTITLAQKVSVAKVPSMVKSTFAKNHPGVKVNWELEKQNYEAGFTLNGKENSEVYSVKGSLLETEVSIQSSELPALVLAKLKGMKIAEATKITKADGAIIYEAEVKGKDLLFDANGNLMKP</sequence>
<dbReference type="EMBL" id="RBEE01000018">
    <property type="protein sequence ID" value="RNL53208.1"/>
    <property type="molecule type" value="Genomic_DNA"/>
</dbReference>
<keyword evidence="3" id="KW-1185">Reference proteome</keyword>
<dbReference type="SUPFAM" id="SSF160574">
    <property type="entry name" value="BT0923-like"/>
    <property type="match status" value="1"/>
</dbReference>
<dbReference type="AlphaFoldDB" id="A0A3N0BV31"/>
<dbReference type="Proteomes" id="UP000274046">
    <property type="component" value="Unassembled WGS sequence"/>
</dbReference>
<evidence type="ECO:0008006" key="4">
    <source>
        <dbReference type="Google" id="ProtNLM"/>
    </source>
</evidence>
<dbReference type="Gene3D" id="3.10.450.360">
    <property type="match status" value="1"/>
</dbReference>
<reference evidence="2 3" key="1">
    <citation type="submission" date="2018-10" db="EMBL/GenBank/DDBJ databases">
        <title>Genome sequencing of Pedobacter jejuensis TNB23.</title>
        <authorList>
            <person name="Cho Y.-J."/>
            <person name="Cho A."/>
            <person name="Kim O.-S."/>
        </authorList>
    </citation>
    <scope>NUCLEOTIDE SEQUENCE [LARGE SCALE GENOMIC DNA]</scope>
    <source>
        <strain evidence="2 3">TNB23</strain>
    </source>
</reference>
<comment type="caution">
    <text evidence="2">The sequence shown here is derived from an EMBL/GenBank/DDBJ whole genome shotgun (WGS) entry which is preliminary data.</text>
</comment>
<evidence type="ECO:0000256" key="1">
    <source>
        <dbReference type="SAM" id="SignalP"/>
    </source>
</evidence>
<name>A0A3N0BV31_9SPHI</name>